<evidence type="ECO:0000256" key="3">
    <source>
        <dbReference type="ARBA" id="ARBA00022741"/>
    </source>
</evidence>
<dbReference type="GO" id="GO:0008795">
    <property type="term" value="F:NAD+ synthase activity"/>
    <property type="evidence" value="ECO:0007669"/>
    <property type="project" value="UniProtKB-EC"/>
</dbReference>
<reference evidence="7" key="1">
    <citation type="submission" date="2018-06" db="EMBL/GenBank/DDBJ databases">
        <authorList>
            <person name="Zhirakovskaya E."/>
        </authorList>
    </citation>
    <scope>NUCLEOTIDE SEQUENCE</scope>
</reference>
<dbReference type="EMBL" id="UOFK01000023">
    <property type="protein sequence ID" value="VAW72894.1"/>
    <property type="molecule type" value="Genomic_DNA"/>
</dbReference>
<accession>A0A3B0YVG2</accession>
<dbReference type="Gene3D" id="3.40.50.620">
    <property type="entry name" value="HUPs"/>
    <property type="match status" value="1"/>
</dbReference>
<proteinExistence type="predicted"/>
<keyword evidence="7" id="KW-0315">Glutamine amidotransferase</keyword>
<dbReference type="InterPro" id="IPR022310">
    <property type="entry name" value="NAD/GMP_synthase"/>
</dbReference>
<dbReference type="PANTHER" id="PTHR23090:SF9">
    <property type="entry name" value="GLUTAMINE-DEPENDENT NAD(+) SYNTHETASE"/>
    <property type="match status" value="1"/>
</dbReference>
<dbReference type="Pfam" id="PF02540">
    <property type="entry name" value="NAD_synthase"/>
    <property type="match status" value="1"/>
</dbReference>
<feature type="domain" description="NAD/GMP synthase" evidence="6">
    <location>
        <begin position="2"/>
        <end position="237"/>
    </location>
</feature>
<dbReference type="GO" id="GO:0005524">
    <property type="term" value="F:ATP binding"/>
    <property type="evidence" value="ECO:0007669"/>
    <property type="project" value="UniProtKB-KW"/>
</dbReference>
<dbReference type="GO" id="GO:0009435">
    <property type="term" value="P:NAD+ biosynthetic process"/>
    <property type="evidence" value="ECO:0007669"/>
    <property type="project" value="UniProtKB-UniPathway"/>
</dbReference>
<dbReference type="GO" id="GO:0003952">
    <property type="term" value="F:NAD+ synthase (glutamine-hydrolyzing) activity"/>
    <property type="evidence" value="ECO:0007669"/>
    <property type="project" value="InterPro"/>
</dbReference>
<dbReference type="InterPro" id="IPR014729">
    <property type="entry name" value="Rossmann-like_a/b/a_fold"/>
</dbReference>
<dbReference type="GO" id="GO:0004359">
    <property type="term" value="F:glutaminase activity"/>
    <property type="evidence" value="ECO:0007669"/>
    <property type="project" value="InterPro"/>
</dbReference>
<protein>
    <submittedName>
        <fullName evidence="7">NAD synthetase / Glutamine amidotransferase chain of NAD synthetase</fullName>
        <ecNumber evidence="7">6.3.1.5</ecNumber>
    </submittedName>
</protein>
<dbReference type="FunFam" id="3.40.50.620:FF:000106">
    <property type="entry name" value="Glutamine-dependent NAD(+) synthetase"/>
    <property type="match status" value="1"/>
</dbReference>
<dbReference type="SUPFAM" id="SSF52402">
    <property type="entry name" value="Adenine nucleotide alpha hydrolases-like"/>
    <property type="match status" value="1"/>
</dbReference>
<evidence type="ECO:0000259" key="6">
    <source>
        <dbReference type="Pfam" id="PF02540"/>
    </source>
</evidence>
<keyword evidence="7" id="KW-0808">Transferase</keyword>
<evidence type="ECO:0000256" key="4">
    <source>
        <dbReference type="ARBA" id="ARBA00022840"/>
    </source>
</evidence>
<keyword evidence="5" id="KW-0520">NAD</keyword>
<dbReference type="CDD" id="cd00553">
    <property type="entry name" value="NAD_synthase"/>
    <property type="match status" value="1"/>
</dbReference>
<evidence type="ECO:0000256" key="2">
    <source>
        <dbReference type="ARBA" id="ARBA00022598"/>
    </source>
</evidence>
<dbReference type="EC" id="6.3.1.5" evidence="7"/>
<keyword evidence="4" id="KW-0067">ATP-binding</keyword>
<sequence length="267" mass="29162">MEKNGFQGAIIGLSGGVDSALTLAIAVDAIGAGRVEAVMMPSCYTADMSLEDARAEAETLGVSYREIPIEKPFEAFLDILSDAFAGSARDATEENIQARCRGLLLMALSNKQGRMVLTTGNKSEMSVGYATLYGDMAGGFAPIKDVPKLLVYRLCHYRNGLSPVIPRRVIERPPSAELAPDQKDEDSLPPYEVLDPILEAYIEADRSVEDIIGMGFEAATVQRIAGLVDRNEYKRRQSPPGVRISRRAFGRDRRYPITSGYLKSIPL</sequence>
<dbReference type="NCBIfam" id="TIGR00552">
    <property type="entry name" value="nadE"/>
    <property type="match status" value="1"/>
</dbReference>
<evidence type="ECO:0000313" key="7">
    <source>
        <dbReference type="EMBL" id="VAW72894.1"/>
    </source>
</evidence>
<name>A0A3B0YVG2_9ZZZZ</name>
<evidence type="ECO:0000256" key="5">
    <source>
        <dbReference type="ARBA" id="ARBA00023027"/>
    </source>
</evidence>
<comment type="pathway">
    <text evidence="1">Cofactor biosynthesis; NAD(+) biosynthesis.</text>
</comment>
<keyword evidence="3" id="KW-0547">Nucleotide-binding</keyword>
<dbReference type="InterPro" id="IPR003694">
    <property type="entry name" value="NAD_synthase"/>
</dbReference>
<dbReference type="GO" id="GO:0005737">
    <property type="term" value="C:cytoplasm"/>
    <property type="evidence" value="ECO:0007669"/>
    <property type="project" value="InterPro"/>
</dbReference>
<dbReference type="AlphaFoldDB" id="A0A3B0YVG2"/>
<dbReference type="GO" id="GO:0016740">
    <property type="term" value="F:transferase activity"/>
    <property type="evidence" value="ECO:0007669"/>
    <property type="project" value="UniProtKB-KW"/>
</dbReference>
<evidence type="ECO:0000256" key="1">
    <source>
        <dbReference type="ARBA" id="ARBA00004790"/>
    </source>
</evidence>
<organism evidence="7">
    <name type="scientific">hydrothermal vent metagenome</name>
    <dbReference type="NCBI Taxonomy" id="652676"/>
    <lineage>
        <taxon>unclassified sequences</taxon>
        <taxon>metagenomes</taxon>
        <taxon>ecological metagenomes</taxon>
    </lineage>
</organism>
<dbReference type="PANTHER" id="PTHR23090">
    <property type="entry name" value="NH 3 /GLUTAMINE-DEPENDENT NAD + SYNTHETASE"/>
    <property type="match status" value="1"/>
</dbReference>
<gene>
    <name evidence="7" type="ORF">MNBD_GAMMA13-195</name>
</gene>
<keyword evidence="2 7" id="KW-0436">Ligase</keyword>
<dbReference type="UniPathway" id="UPA00253"/>